<dbReference type="RefSeq" id="WP_173177242.1">
    <property type="nucleotide sequence ID" value="NZ_AP023189.1"/>
</dbReference>
<dbReference type="InterPro" id="IPR035246">
    <property type="entry name" value="Spermidine_synt_N"/>
</dbReference>
<dbReference type="EMBL" id="BQKM01000013">
    <property type="protein sequence ID" value="GJN54837.1"/>
    <property type="molecule type" value="Genomic_DNA"/>
</dbReference>
<dbReference type="PROSITE" id="PS51006">
    <property type="entry name" value="PABS_2"/>
    <property type="match status" value="1"/>
</dbReference>
<feature type="binding site" evidence="5">
    <location>
        <position position="105"/>
    </location>
    <ligand>
        <name>S-methyl-5'-thioadenosine</name>
        <dbReference type="ChEBI" id="CHEBI:17509"/>
    </ligand>
</feature>
<dbReference type="PANTHER" id="PTHR11558">
    <property type="entry name" value="SPERMIDINE/SPERMINE SYNTHASE"/>
    <property type="match status" value="1"/>
</dbReference>
<keyword evidence="2 5" id="KW-0808">Transferase</keyword>
<gene>
    <name evidence="8" type="primary">speE1</name>
    <name evidence="5" type="synonym">speE</name>
    <name evidence="8" type="ORF">TUM18999_35240</name>
    <name evidence="9" type="ORF">TUM20286_45890</name>
</gene>
<feature type="domain" description="PABS" evidence="7">
    <location>
        <begin position="1"/>
        <end position="235"/>
    </location>
</feature>
<dbReference type="SUPFAM" id="SSF53335">
    <property type="entry name" value="S-adenosyl-L-methionine-dependent methyltransferases"/>
    <property type="match status" value="1"/>
</dbReference>
<dbReference type="Pfam" id="PF17284">
    <property type="entry name" value="Spermine_synt_N"/>
    <property type="match status" value="1"/>
</dbReference>
<dbReference type="Gene3D" id="2.30.140.10">
    <property type="entry name" value="Spermidine synthase, tetramerisation domain"/>
    <property type="match status" value="1"/>
</dbReference>
<dbReference type="EC" id="2.5.1.16" evidence="5"/>
<proteinExistence type="inferred from homology"/>
<dbReference type="HAMAP" id="MF_00198">
    <property type="entry name" value="Spermidine_synth"/>
    <property type="match status" value="1"/>
</dbReference>
<feature type="binding site" evidence="5">
    <location>
        <position position="85"/>
    </location>
    <ligand>
        <name>spermidine</name>
        <dbReference type="ChEBI" id="CHEBI:57834"/>
    </ligand>
</feature>
<evidence type="ECO:0000256" key="5">
    <source>
        <dbReference type="HAMAP-Rule" id="MF_00198"/>
    </source>
</evidence>
<reference evidence="8 10" key="1">
    <citation type="submission" date="2020-05" db="EMBL/GenBank/DDBJ databases">
        <title>Characterization of novel class B3 metallo-beta-lactamase from novel Pseudomonas species.</title>
        <authorList>
            <person name="Yamada K."/>
            <person name="Aoki K."/>
            <person name="Ishii Y."/>
        </authorList>
    </citation>
    <scope>NUCLEOTIDE SEQUENCE [LARGE SCALE GENOMIC DNA]</scope>
    <source>
        <strain evidence="8 10">TUM18999</strain>
        <strain evidence="9 11">TUM20286</strain>
    </source>
</reference>
<feature type="binding site" evidence="5">
    <location>
        <position position="162"/>
    </location>
    <ligand>
        <name>S-methyl-5'-thioadenosine</name>
        <dbReference type="ChEBI" id="CHEBI:17509"/>
    </ligand>
</feature>
<dbReference type="KEGG" id="ptw:TUM18999_35240"/>
<dbReference type="EMBL" id="AP023189">
    <property type="protein sequence ID" value="BCG25333.1"/>
    <property type="molecule type" value="Genomic_DNA"/>
</dbReference>
<dbReference type="Proteomes" id="UP000509383">
    <property type="component" value="Chromosome"/>
</dbReference>
<keyword evidence="11" id="KW-1185">Reference proteome</keyword>
<dbReference type="GO" id="GO:0004766">
    <property type="term" value="F:spermidine synthase activity"/>
    <property type="evidence" value="ECO:0007669"/>
    <property type="project" value="UniProtKB-UniRule"/>
</dbReference>
<dbReference type="Gene3D" id="3.40.50.150">
    <property type="entry name" value="Vaccinia Virus protein VP39"/>
    <property type="match status" value="1"/>
</dbReference>
<dbReference type="Pfam" id="PF01564">
    <property type="entry name" value="Spermine_synth"/>
    <property type="match status" value="1"/>
</dbReference>
<sequence length="282" mass="30997">MADYRETLYEGYGQQLRIDELLHEGHTDQQHLVIFRNARFGRVMALDGVVQTTEADEFIYHETLAHVPILAHGAVRRVLVIGVGDGGILREIVRHAGIEEIVAVEIDAEVIALCREHLPQHSAGALDDPRLRLVIGDGLDFVATTEERFDVIISDSTDPGGPASSLFGADFYRNCQRCLNADGVLATQNGVPFLQPDELSGTARHLAATFADWGFFLAAVPTYIGGAMSFGWASNSQRARATDLATLQQRFAASGLRTRYYNAEVHQAAFALPQYMRELIDG</sequence>
<feature type="binding site" evidence="5">
    <location>
        <position position="30"/>
    </location>
    <ligand>
        <name>S-methyl-5'-thioadenosine</name>
        <dbReference type="ChEBI" id="CHEBI:17509"/>
    </ligand>
</feature>
<dbReference type="InterPro" id="IPR001045">
    <property type="entry name" value="Spermi_synthase"/>
</dbReference>
<dbReference type="UniPathway" id="UPA00248">
    <property type="reaction ID" value="UER00314"/>
</dbReference>
<evidence type="ECO:0000313" key="8">
    <source>
        <dbReference type="EMBL" id="BCG25333.1"/>
    </source>
</evidence>
<evidence type="ECO:0000259" key="7">
    <source>
        <dbReference type="PROSITE" id="PS51006"/>
    </source>
</evidence>
<dbReference type="NCBIfam" id="NF002010">
    <property type="entry name" value="PRK00811.1"/>
    <property type="match status" value="1"/>
</dbReference>
<keyword evidence="3 5" id="KW-0745">Spermidine biosynthesis</keyword>
<evidence type="ECO:0000256" key="3">
    <source>
        <dbReference type="ARBA" id="ARBA00023066"/>
    </source>
</evidence>
<feature type="active site" description="Proton acceptor" evidence="5 6">
    <location>
        <position position="155"/>
    </location>
</feature>
<comment type="similarity">
    <text evidence="1 5">Belongs to the spermidine/spermine synthase family.</text>
</comment>
<comment type="pathway">
    <text evidence="5">Amine and polyamine biosynthesis; spermidine biosynthesis; spermidine from putrescine: step 1/1.</text>
</comment>
<organism evidence="8 10">
    <name type="scientific">Pseudomonas tohonis</name>
    <dbReference type="NCBI Taxonomy" id="2725477"/>
    <lineage>
        <taxon>Bacteria</taxon>
        <taxon>Pseudomonadati</taxon>
        <taxon>Pseudomonadota</taxon>
        <taxon>Gammaproteobacteria</taxon>
        <taxon>Pseudomonadales</taxon>
        <taxon>Pseudomonadaceae</taxon>
        <taxon>Pseudomonas</taxon>
    </lineage>
</organism>
<feature type="binding site" evidence="5">
    <location>
        <position position="61"/>
    </location>
    <ligand>
        <name>spermidine</name>
        <dbReference type="ChEBI" id="CHEBI:57834"/>
    </ligand>
</feature>
<dbReference type="GO" id="GO:0008295">
    <property type="term" value="P:spermidine biosynthetic process"/>
    <property type="evidence" value="ECO:0007669"/>
    <property type="project" value="UniProtKB-UniRule"/>
</dbReference>
<comment type="subunit">
    <text evidence="5">Homodimer or homotetramer.</text>
</comment>
<evidence type="ECO:0000313" key="9">
    <source>
        <dbReference type="EMBL" id="GJN54837.1"/>
    </source>
</evidence>
<feature type="binding site" evidence="5">
    <location>
        <begin position="155"/>
        <end position="158"/>
    </location>
    <ligand>
        <name>spermidine</name>
        <dbReference type="ChEBI" id="CHEBI:57834"/>
    </ligand>
</feature>
<evidence type="ECO:0000256" key="4">
    <source>
        <dbReference type="ARBA" id="ARBA00023115"/>
    </source>
</evidence>
<evidence type="ECO:0000256" key="1">
    <source>
        <dbReference type="ARBA" id="ARBA00007867"/>
    </source>
</evidence>
<evidence type="ECO:0000313" key="10">
    <source>
        <dbReference type="Proteomes" id="UP000509383"/>
    </source>
</evidence>
<feature type="binding site" evidence="5">
    <location>
        <begin position="137"/>
        <end position="138"/>
    </location>
    <ligand>
        <name>S-methyl-5'-thioadenosine</name>
        <dbReference type="ChEBI" id="CHEBI:17509"/>
    </ligand>
</feature>
<dbReference type="NCBIfam" id="TIGR00417">
    <property type="entry name" value="speE"/>
    <property type="match status" value="1"/>
</dbReference>
<dbReference type="InterPro" id="IPR030374">
    <property type="entry name" value="PABS"/>
</dbReference>
<dbReference type="PANTHER" id="PTHR11558:SF11">
    <property type="entry name" value="SPERMIDINE SYNTHASE"/>
    <property type="match status" value="1"/>
</dbReference>
<keyword evidence="4 5" id="KW-0620">Polyamine biosynthesis</keyword>
<dbReference type="GO" id="GO:0005829">
    <property type="term" value="C:cytosol"/>
    <property type="evidence" value="ECO:0007669"/>
    <property type="project" value="TreeGrafter"/>
</dbReference>
<evidence type="ECO:0000256" key="2">
    <source>
        <dbReference type="ARBA" id="ARBA00022679"/>
    </source>
</evidence>
<dbReference type="Proteomes" id="UP001054892">
    <property type="component" value="Unassembled WGS sequence"/>
</dbReference>
<comment type="catalytic activity">
    <reaction evidence="5">
        <text>S-adenosyl 3-(methylsulfanyl)propylamine + putrescine = S-methyl-5'-thioadenosine + spermidine + H(+)</text>
        <dbReference type="Rhea" id="RHEA:12721"/>
        <dbReference type="ChEBI" id="CHEBI:15378"/>
        <dbReference type="ChEBI" id="CHEBI:17509"/>
        <dbReference type="ChEBI" id="CHEBI:57443"/>
        <dbReference type="ChEBI" id="CHEBI:57834"/>
        <dbReference type="ChEBI" id="CHEBI:326268"/>
        <dbReference type="EC" id="2.5.1.16"/>
    </reaction>
</comment>
<protein>
    <recommendedName>
        <fullName evidence="5">Polyamine aminopropyltransferase</fullName>
    </recommendedName>
    <alternativeName>
        <fullName evidence="5">Putrescine aminopropyltransferase</fullName>
        <shortName evidence="5">PAPT</shortName>
    </alternativeName>
    <alternativeName>
        <fullName evidence="5">Spermidine synthase</fullName>
        <shortName evidence="5">SPDS</shortName>
        <shortName evidence="5">SPDSY</shortName>
        <ecNumber evidence="5">2.5.1.16</ecNumber>
    </alternativeName>
</protein>
<evidence type="ECO:0000256" key="6">
    <source>
        <dbReference type="PROSITE-ProRule" id="PRU00354"/>
    </source>
</evidence>
<dbReference type="AlphaFoldDB" id="A0A6J4E5W8"/>
<comment type="function">
    <text evidence="5">Catalyzes the irreversible transfer of a propylamine group from the amino donor S-adenosylmethioninamine (decarboxy-AdoMet) to putrescine (1,4-diaminobutane) to yield spermidine.</text>
</comment>
<dbReference type="CDD" id="cd02440">
    <property type="entry name" value="AdoMet_MTases"/>
    <property type="match status" value="1"/>
</dbReference>
<dbReference type="InterPro" id="IPR037163">
    <property type="entry name" value="Spermidine_synt_N_sf"/>
</dbReference>
<evidence type="ECO:0000313" key="11">
    <source>
        <dbReference type="Proteomes" id="UP001054892"/>
    </source>
</evidence>
<accession>A0A6J4E5W8</accession>
<name>A0A6J4E5W8_9PSED</name>
<dbReference type="InterPro" id="IPR029063">
    <property type="entry name" value="SAM-dependent_MTases_sf"/>
</dbReference>